<dbReference type="InterPro" id="IPR010105">
    <property type="entry name" value="TonB_sidphr_rcpt"/>
</dbReference>
<dbReference type="InterPro" id="IPR000531">
    <property type="entry name" value="Beta-barrel_TonB"/>
</dbReference>
<evidence type="ECO:0000256" key="13">
    <source>
        <dbReference type="SAM" id="Phobius"/>
    </source>
</evidence>
<evidence type="ECO:0000256" key="1">
    <source>
        <dbReference type="ARBA" id="ARBA00004571"/>
    </source>
</evidence>
<dbReference type="AlphaFoldDB" id="A0A809SA22"/>
<feature type="region of interest" description="Disordered" evidence="12">
    <location>
        <begin position="351"/>
        <end position="370"/>
    </location>
</feature>
<dbReference type="Pfam" id="PF00593">
    <property type="entry name" value="TonB_dep_Rec_b-barrel"/>
    <property type="match status" value="1"/>
</dbReference>
<dbReference type="InterPro" id="IPR037066">
    <property type="entry name" value="Plug_dom_sf"/>
</dbReference>
<dbReference type="SUPFAM" id="SSF56935">
    <property type="entry name" value="Porins"/>
    <property type="match status" value="1"/>
</dbReference>
<feature type="domain" description="TonB-dependent receptor-like beta-barrel" evidence="14">
    <location>
        <begin position="259"/>
        <end position="707"/>
    </location>
</feature>
<evidence type="ECO:0000256" key="8">
    <source>
        <dbReference type="ARBA" id="ARBA00023170"/>
    </source>
</evidence>
<evidence type="ECO:0000256" key="2">
    <source>
        <dbReference type="ARBA" id="ARBA00009810"/>
    </source>
</evidence>
<dbReference type="InterPro" id="IPR039426">
    <property type="entry name" value="TonB-dep_rcpt-like"/>
</dbReference>
<sequence>MAIPERNLNTTLTPNQKAINLIRTVGIAPLGALMAGLAMPAVAAESTTEQTLSTVTVQADADNEVQPDGYLATTTRVGKTLQDPQDVPQAVTTVTKKIMEEQQVNSLREALRNVSGLTFNAAEGGRSGDNMMLRGFYTFGDMYLDGIRDTAQYNRETFAYEQVDVLRGAAAMLFGRGQAGGVINQVSKSPVLTDKYRIAGSVGSNGYQQEAADLNKVIGEHAAIRVNLMNRDEGSWRSNPATGAEPEIHRNGVAVAAQWGIGTDNSFKVSHYYLNTQDNPDYGVPFDSTTHAPSTKYSASTFWGIDKNFDDSRTNMTTLTHEYKFSPKTQLRTQVRASEYLRAYWASAPSNTTDPNANGTSPKTRKMDTDDVTVQSDLSTQFISLGMKHEALVGVEYLKENSSRWSLKNIGSSTTPIYSADVVNGAPSTYAGNSYAIYVQDTMEFIPHWKATLGVRRDMMSADYGLTTGNPPVSAGTAHLDFAEPSYRTALSYQPNSDAHYYVGWSDSFSPTADLYQTSAGTAYPPERSQVLEAGAKWLFFNGDLAFRTAIYRADKEWERNADLESTAGVLTKKRRTDGIEFELAGRITKKWEAFAGIALMDAKILEVAENTNATTGVVTYANPNYQGQTPPNTPPYTANLWTTYALGDGWKVGGGFEAKGKRYGYNPSSSGTSAFNPNTISGYVRWDAMVAYEQKKYTIRLNIQNLFNTVYYDSLYVNGGFTTPGTNRKFLLMGEYKF</sequence>
<evidence type="ECO:0000256" key="12">
    <source>
        <dbReference type="SAM" id="MobiDB-lite"/>
    </source>
</evidence>
<dbReference type="Proteomes" id="UP000463939">
    <property type="component" value="Chromosome"/>
</dbReference>
<protein>
    <submittedName>
        <fullName evidence="16">Ligand-gated channel protein</fullName>
    </submittedName>
</protein>
<dbReference type="GO" id="GO:0009279">
    <property type="term" value="C:cell outer membrane"/>
    <property type="evidence" value="ECO:0007669"/>
    <property type="project" value="UniProtKB-SubCell"/>
</dbReference>
<feature type="compositionally biased region" description="Polar residues" evidence="12">
    <location>
        <begin position="351"/>
        <end position="362"/>
    </location>
</feature>
<dbReference type="GO" id="GO:0015344">
    <property type="term" value="F:siderophore uptake transmembrane transporter activity"/>
    <property type="evidence" value="ECO:0007669"/>
    <property type="project" value="TreeGrafter"/>
</dbReference>
<dbReference type="InterPro" id="IPR012910">
    <property type="entry name" value="Plug_dom"/>
</dbReference>
<dbReference type="GO" id="GO:0015891">
    <property type="term" value="P:siderophore transport"/>
    <property type="evidence" value="ECO:0007669"/>
    <property type="project" value="InterPro"/>
</dbReference>
<gene>
    <name evidence="16" type="primary">bfrD</name>
    <name evidence="16" type="ORF">SFSGTM_20100</name>
</gene>
<keyword evidence="8" id="KW-0675">Receptor</keyword>
<dbReference type="Gene3D" id="2.170.130.10">
    <property type="entry name" value="TonB-dependent receptor, plug domain"/>
    <property type="match status" value="1"/>
</dbReference>
<evidence type="ECO:0000256" key="6">
    <source>
        <dbReference type="ARBA" id="ARBA00023077"/>
    </source>
</evidence>
<evidence type="ECO:0000259" key="15">
    <source>
        <dbReference type="Pfam" id="PF07715"/>
    </source>
</evidence>
<feature type="transmembrane region" description="Helical" evidence="13">
    <location>
        <begin position="21"/>
        <end position="43"/>
    </location>
</feature>
<dbReference type="PANTHER" id="PTHR32552">
    <property type="entry name" value="FERRICHROME IRON RECEPTOR-RELATED"/>
    <property type="match status" value="1"/>
</dbReference>
<keyword evidence="3 10" id="KW-0813">Transport</keyword>
<dbReference type="NCBIfam" id="TIGR01783">
    <property type="entry name" value="TonB-siderophor"/>
    <property type="match status" value="1"/>
</dbReference>
<evidence type="ECO:0000259" key="14">
    <source>
        <dbReference type="Pfam" id="PF00593"/>
    </source>
</evidence>
<dbReference type="PROSITE" id="PS52016">
    <property type="entry name" value="TONB_DEPENDENT_REC_3"/>
    <property type="match status" value="1"/>
</dbReference>
<dbReference type="CDD" id="cd01347">
    <property type="entry name" value="ligand_gated_channel"/>
    <property type="match status" value="1"/>
</dbReference>
<comment type="subcellular location">
    <subcellularLocation>
        <location evidence="1 10">Cell outer membrane</location>
        <topology evidence="1 10">Multi-pass membrane protein</topology>
    </subcellularLocation>
</comment>
<evidence type="ECO:0000256" key="11">
    <source>
        <dbReference type="RuleBase" id="RU003357"/>
    </source>
</evidence>
<dbReference type="EMBL" id="AP021881">
    <property type="protein sequence ID" value="BBP01302.1"/>
    <property type="molecule type" value="Genomic_DNA"/>
</dbReference>
<keyword evidence="4 10" id="KW-1134">Transmembrane beta strand</keyword>
<dbReference type="KEGG" id="sniv:SFSGTM_20100"/>
<dbReference type="PANTHER" id="PTHR32552:SF83">
    <property type="entry name" value="BLR3904 PROTEIN"/>
    <property type="match status" value="1"/>
</dbReference>
<evidence type="ECO:0000256" key="10">
    <source>
        <dbReference type="PROSITE-ProRule" id="PRU01360"/>
    </source>
</evidence>
<evidence type="ECO:0000313" key="17">
    <source>
        <dbReference type="Proteomes" id="UP000463939"/>
    </source>
</evidence>
<keyword evidence="9 10" id="KW-0998">Cell outer membrane</keyword>
<proteinExistence type="inferred from homology"/>
<name>A0A809SA22_9PROT</name>
<accession>A0A809SA22</accession>
<keyword evidence="17" id="KW-1185">Reference proteome</keyword>
<evidence type="ECO:0000256" key="9">
    <source>
        <dbReference type="ARBA" id="ARBA00023237"/>
    </source>
</evidence>
<feature type="domain" description="TonB-dependent receptor plug" evidence="15">
    <location>
        <begin position="84"/>
        <end position="182"/>
    </location>
</feature>
<keyword evidence="13" id="KW-1133">Transmembrane helix</keyword>
<keyword evidence="6 11" id="KW-0798">TonB box</keyword>
<evidence type="ECO:0000313" key="16">
    <source>
        <dbReference type="EMBL" id="BBP01302.1"/>
    </source>
</evidence>
<reference evidence="17" key="1">
    <citation type="submission" date="2019-11" db="EMBL/GenBank/DDBJ databases">
        <title>Isolation and characterization of a novel species in the genus Sulfuriferula.</title>
        <authorList>
            <person name="Mochizuki J."/>
            <person name="Kojima H."/>
            <person name="Fukui M."/>
        </authorList>
    </citation>
    <scope>NUCLEOTIDE SEQUENCE [LARGE SCALE GENOMIC DNA]</scope>
    <source>
        <strain evidence="17">SGTM</strain>
    </source>
</reference>
<evidence type="ECO:0000256" key="4">
    <source>
        <dbReference type="ARBA" id="ARBA00022452"/>
    </source>
</evidence>
<dbReference type="Gene3D" id="2.40.170.20">
    <property type="entry name" value="TonB-dependent receptor, beta-barrel domain"/>
    <property type="match status" value="1"/>
</dbReference>
<evidence type="ECO:0000256" key="7">
    <source>
        <dbReference type="ARBA" id="ARBA00023136"/>
    </source>
</evidence>
<keyword evidence="7 10" id="KW-0472">Membrane</keyword>
<organism evidence="16 17">
    <name type="scientific">Sulfuriferula nivalis</name>
    <dbReference type="NCBI Taxonomy" id="2675298"/>
    <lineage>
        <taxon>Bacteria</taxon>
        <taxon>Pseudomonadati</taxon>
        <taxon>Pseudomonadota</taxon>
        <taxon>Betaproteobacteria</taxon>
        <taxon>Nitrosomonadales</taxon>
        <taxon>Sulfuricellaceae</taxon>
        <taxon>Sulfuriferula</taxon>
    </lineage>
</organism>
<dbReference type="RefSeq" id="WP_162085102.1">
    <property type="nucleotide sequence ID" value="NZ_AP021881.1"/>
</dbReference>
<comment type="similarity">
    <text evidence="2 10 11">Belongs to the TonB-dependent receptor family.</text>
</comment>
<evidence type="ECO:0000256" key="5">
    <source>
        <dbReference type="ARBA" id="ARBA00022692"/>
    </source>
</evidence>
<dbReference type="GO" id="GO:0038023">
    <property type="term" value="F:signaling receptor activity"/>
    <property type="evidence" value="ECO:0007669"/>
    <property type="project" value="InterPro"/>
</dbReference>
<dbReference type="InterPro" id="IPR036942">
    <property type="entry name" value="Beta-barrel_TonB_sf"/>
</dbReference>
<evidence type="ECO:0000256" key="3">
    <source>
        <dbReference type="ARBA" id="ARBA00022448"/>
    </source>
</evidence>
<dbReference type="Pfam" id="PF07715">
    <property type="entry name" value="Plug"/>
    <property type="match status" value="1"/>
</dbReference>
<keyword evidence="5 10" id="KW-0812">Transmembrane</keyword>